<dbReference type="InterPro" id="IPR012832">
    <property type="entry name" value="RDH"/>
</dbReference>
<comment type="subcellular location">
    <subcellularLocation>
        <location evidence="1">Cell envelope</location>
    </subcellularLocation>
</comment>
<dbReference type="GO" id="GO:0030313">
    <property type="term" value="C:cell envelope"/>
    <property type="evidence" value="ECO:0007669"/>
    <property type="project" value="UniProtKB-SubCell"/>
</dbReference>
<evidence type="ECO:0000256" key="2">
    <source>
        <dbReference type="ARBA" id="ARBA00022723"/>
    </source>
</evidence>
<dbReference type="InterPro" id="IPR028894">
    <property type="entry name" value="RDH_dom"/>
</dbReference>
<keyword evidence="5" id="KW-0411">Iron-sulfur</keyword>
<dbReference type="SUPFAM" id="SSF54862">
    <property type="entry name" value="4Fe-4S ferredoxins"/>
    <property type="match status" value="1"/>
</dbReference>
<keyword evidence="3" id="KW-0732">Signal</keyword>
<dbReference type="NCBIfam" id="TIGR02486">
    <property type="entry name" value="RDH"/>
    <property type="match status" value="1"/>
</dbReference>
<proteinExistence type="predicted"/>
<evidence type="ECO:0000256" key="6">
    <source>
        <dbReference type="ARBA" id="ARBA00023136"/>
    </source>
</evidence>
<feature type="domain" description="4Fe-4S ferredoxin-type" evidence="7">
    <location>
        <begin position="273"/>
        <end position="304"/>
    </location>
</feature>
<reference evidence="8" key="1">
    <citation type="journal article" date="2015" name="Nature">
        <title>Complex archaea that bridge the gap between prokaryotes and eukaryotes.</title>
        <authorList>
            <person name="Spang A."/>
            <person name="Saw J.H."/>
            <person name="Jorgensen S.L."/>
            <person name="Zaremba-Niedzwiedzka K."/>
            <person name="Martijn J."/>
            <person name="Lind A.E."/>
            <person name="van Eijk R."/>
            <person name="Schleper C."/>
            <person name="Guy L."/>
            <person name="Ettema T.J."/>
        </authorList>
    </citation>
    <scope>NUCLEOTIDE SEQUENCE</scope>
</reference>
<accession>A0A0F9GSC3</accession>
<keyword evidence="4" id="KW-0408">Iron</keyword>
<dbReference type="PROSITE" id="PS51379">
    <property type="entry name" value="4FE4S_FER_2"/>
    <property type="match status" value="1"/>
</dbReference>
<organism evidence="8">
    <name type="scientific">marine sediment metagenome</name>
    <dbReference type="NCBI Taxonomy" id="412755"/>
    <lineage>
        <taxon>unclassified sequences</taxon>
        <taxon>metagenomes</taxon>
        <taxon>ecological metagenomes</taxon>
    </lineage>
</organism>
<comment type="caution">
    <text evidence="8">The sequence shown here is derived from an EMBL/GenBank/DDBJ whole genome shotgun (WGS) entry which is preliminary data.</text>
</comment>
<sequence length="364" mass="41140">MYEIDNTVYKRFKQKNNMLFRRLWDKTLPTYHQMIDTNLEKHIESKKEGYSRLDFALVAAGWTVYERFPYAFKWKRKHLMDIGYGVNWMKSKHVIDNRQNFTNYIKKGAKFYGASIVGIANVNEKWIYKTGFMRPDEVSEAEAKQDIRGGKSEDSIYDQPIELPDGINNVIVMGIEMDQYGISTAPAQPAAAAAALAYSKMAFVIACLGEFIRNLGFRAIQCGNDTALSVPLAVEAGLGALGRLGLLITPEFGPRVRICKIFTDLPLISDKPNKKFISKVAKVCKICLKCAESCETNAISKEAQPSFKGYNISNNPGVKKYYIDAEKCFEFWIKNSSDCGSCIAACPFSKIKKNLSPHEFWNNI</sequence>
<evidence type="ECO:0000313" key="8">
    <source>
        <dbReference type="EMBL" id="KKL66032.1"/>
    </source>
</evidence>
<evidence type="ECO:0000259" key="7">
    <source>
        <dbReference type="PROSITE" id="PS51379"/>
    </source>
</evidence>
<protein>
    <recommendedName>
        <fullName evidence="7">4Fe-4S ferredoxin-type domain-containing protein</fullName>
    </recommendedName>
</protein>
<evidence type="ECO:0000256" key="1">
    <source>
        <dbReference type="ARBA" id="ARBA00004196"/>
    </source>
</evidence>
<dbReference type="Pfam" id="PF13486">
    <property type="entry name" value="Dehalogenase"/>
    <property type="match status" value="1"/>
</dbReference>
<dbReference type="InterPro" id="IPR017896">
    <property type="entry name" value="4Fe4S_Fe-S-bd"/>
</dbReference>
<dbReference type="PANTHER" id="PTHR42827:SF1">
    <property type="entry name" value="IRON-SULFUR CLUSTER-BINDING PROTEIN"/>
    <property type="match status" value="1"/>
</dbReference>
<evidence type="ECO:0000256" key="4">
    <source>
        <dbReference type="ARBA" id="ARBA00023004"/>
    </source>
</evidence>
<dbReference type="AlphaFoldDB" id="A0A0F9GSC3"/>
<evidence type="ECO:0000256" key="5">
    <source>
        <dbReference type="ARBA" id="ARBA00023014"/>
    </source>
</evidence>
<dbReference type="Gene3D" id="3.30.70.20">
    <property type="match status" value="1"/>
</dbReference>
<dbReference type="EMBL" id="LAZR01027336">
    <property type="protein sequence ID" value="KKL66032.1"/>
    <property type="molecule type" value="Genomic_DNA"/>
</dbReference>
<dbReference type="Pfam" id="PF12838">
    <property type="entry name" value="Fer4_7"/>
    <property type="match status" value="1"/>
</dbReference>
<dbReference type="PANTHER" id="PTHR42827">
    <property type="entry name" value="IRON-SULFUR CLUSTER-BINDING PROTEIN-RELATED"/>
    <property type="match status" value="1"/>
</dbReference>
<dbReference type="InterPro" id="IPR017900">
    <property type="entry name" value="4Fe4S_Fe_S_CS"/>
</dbReference>
<name>A0A0F9GSC3_9ZZZZ</name>
<keyword evidence="2" id="KW-0479">Metal-binding</keyword>
<dbReference type="PROSITE" id="PS00198">
    <property type="entry name" value="4FE4S_FER_1"/>
    <property type="match status" value="1"/>
</dbReference>
<gene>
    <name evidence="8" type="ORF">LCGC14_2149040</name>
</gene>
<dbReference type="GO" id="GO:0051536">
    <property type="term" value="F:iron-sulfur cluster binding"/>
    <property type="evidence" value="ECO:0007669"/>
    <property type="project" value="UniProtKB-KW"/>
</dbReference>
<keyword evidence="6" id="KW-0472">Membrane</keyword>
<dbReference type="GO" id="GO:0046872">
    <property type="term" value="F:metal ion binding"/>
    <property type="evidence" value="ECO:0007669"/>
    <property type="project" value="UniProtKB-KW"/>
</dbReference>
<evidence type="ECO:0000256" key="3">
    <source>
        <dbReference type="ARBA" id="ARBA00022729"/>
    </source>
</evidence>